<reference evidence="8" key="1">
    <citation type="submission" date="2017-11" db="EMBL/GenBank/DDBJ databases">
        <title>The sensing device of the deep-sea amphipod.</title>
        <authorList>
            <person name="Kobayashi H."/>
            <person name="Nagahama T."/>
            <person name="Arai W."/>
            <person name="Sasagawa Y."/>
            <person name="Umeda M."/>
            <person name="Hayashi T."/>
            <person name="Nikaido I."/>
            <person name="Watanabe H."/>
            <person name="Oguri K."/>
            <person name="Kitazato H."/>
            <person name="Fujioka K."/>
            <person name="Kido Y."/>
            <person name="Takami H."/>
        </authorList>
    </citation>
    <scope>NUCLEOTIDE SEQUENCE</scope>
    <source>
        <tissue evidence="8">Whole body</tissue>
    </source>
</reference>
<evidence type="ECO:0000256" key="6">
    <source>
        <dbReference type="SAM" id="Coils"/>
    </source>
</evidence>
<keyword evidence="5" id="KW-0966">Cell projection</keyword>
<name>A0A6A7G7C6_9CRUS</name>
<dbReference type="AlphaFoldDB" id="A0A6A7G7C6"/>
<evidence type="ECO:0000256" key="2">
    <source>
        <dbReference type="ARBA" id="ARBA00004245"/>
    </source>
</evidence>
<dbReference type="InterPro" id="IPR052102">
    <property type="entry name" value="Enkurin_domain-protein"/>
</dbReference>
<dbReference type="GO" id="GO:0005929">
    <property type="term" value="C:cilium"/>
    <property type="evidence" value="ECO:0007669"/>
    <property type="project" value="UniProtKB-SubCell"/>
</dbReference>
<dbReference type="InterPro" id="IPR027012">
    <property type="entry name" value="Enkurin_dom"/>
</dbReference>
<accession>A0A6A7G7C6</accession>
<feature type="coiled-coil region" evidence="6">
    <location>
        <begin position="241"/>
        <end position="268"/>
    </location>
</feature>
<evidence type="ECO:0000256" key="1">
    <source>
        <dbReference type="ARBA" id="ARBA00004138"/>
    </source>
</evidence>
<proteinExistence type="evidence at transcript level"/>
<keyword evidence="6" id="KW-0175">Coiled coil</keyword>
<evidence type="ECO:0000256" key="3">
    <source>
        <dbReference type="ARBA" id="ARBA00022490"/>
    </source>
</evidence>
<organism evidence="8">
    <name type="scientific">Hirondellea gigas</name>
    <dbReference type="NCBI Taxonomy" id="1518452"/>
    <lineage>
        <taxon>Eukaryota</taxon>
        <taxon>Metazoa</taxon>
        <taxon>Ecdysozoa</taxon>
        <taxon>Arthropoda</taxon>
        <taxon>Crustacea</taxon>
        <taxon>Multicrustacea</taxon>
        <taxon>Malacostraca</taxon>
        <taxon>Eumalacostraca</taxon>
        <taxon>Peracarida</taxon>
        <taxon>Amphipoda</taxon>
        <taxon>Amphilochidea</taxon>
        <taxon>Lysianassida</taxon>
        <taxon>Lysianassidira</taxon>
        <taxon>Lysianassoidea</taxon>
        <taxon>Lysianassidae</taxon>
        <taxon>Hirondellea</taxon>
    </lineage>
</organism>
<evidence type="ECO:0000256" key="5">
    <source>
        <dbReference type="ARBA" id="ARBA00023273"/>
    </source>
</evidence>
<evidence type="ECO:0000313" key="8">
    <source>
        <dbReference type="EMBL" id="LAC26122.1"/>
    </source>
</evidence>
<dbReference type="GO" id="GO:0005516">
    <property type="term" value="F:calmodulin binding"/>
    <property type="evidence" value="ECO:0007669"/>
    <property type="project" value="TreeGrafter"/>
</dbReference>
<feature type="domain" description="Enkurin" evidence="7">
    <location>
        <begin position="172"/>
        <end position="266"/>
    </location>
</feature>
<dbReference type="Pfam" id="PF13864">
    <property type="entry name" value="Enkurin"/>
    <property type="match status" value="1"/>
</dbReference>
<dbReference type="PROSITE" id="PS51665">
    <property type="entry name" value="ENKURIN"/>
    <property type="match status" value="1"/>
</dbReference>
<evidence type="ECO:0000259" key="7">
    <source>
        <dbReference type="PROSITE" id="PS51665"/>
    </source>
</evidence>
<dbReference type="PANTHER" id="PTHR21490:SF0">
    <property type="entry name" value="ENKURIN"/>
    <property type="match status" value="1"/>
</dbReference>
<keyword evidence="3" id="KW-0963">Cytoplasm</keyword>
<keyword evidence="4" id="KW-0206">Cytoskeleton</keyword>
<sequence>MNQEESIYNLIEKPREKVIKPAMYRSKFPGELPPSASTFGASRSSQVFVTNVAGSLDGPSVAHQFKNAAANFGPLRVQKQHPNMFMKKGFGHPPLKKPTKFEYADKSRKTFVPKRTEKPVMGLVTTKNFISANVVANILKEPENLVQSPTNEMPRHAEYGKVPEYLQHVKNEIQEEYNYIREMHREENIQVSEQSKIKLLQDKEKQELLIALKMKWQDVNKIYQTRTHEVVLDTVGKLRRKEAYEADLQQIEKDIEKLSKQYVFLRENPE</sequence>
<dbReference type="GO" id="GO:0005856">
    <property type="term" value="C:cytoskeleton"/>
    <property type="evidence" value="ECO:0007669"/>
    <property type="project" value="UniProtKB-SubCell"/>
</dbReference>
<comment type="subcellular location">
    <subcellularLocation>
        <location evidence="1">Cell projection</location>
        <location evidence="1">Cilium</location>
    </subcellularLocation>
    <subcellularLocation>
        <location evidence="2">Cytoplasm</location>
        <location evidence="2">Cytoskeleton</location>
    </subcellularLocation>
</comment>
<evidence type="ECO:0000256" key="4">
    <source>
        <dbReference type="ARBA" id="ARBA00023212"/>
    </source>
</evidence>
<dbReference type="EMBL" id="IACT01007000">
    <property type="protein sequence ID" value="LAC26122.1"/>
    <property type="molecule type" value="mRNA"/>
</dbReference>
<protein>
    <submittedName>
        <fullName evidence="8">Enkurin</fullName>
    </submittedName>
</protein>
<dbReference type="PANTHER" id="PTHR21490">
    <property type="entry name" value="ENKURIN-RELATED"/>
    <property type="match status" value="1"/>
</dbReference>